<dbReference type="Proteomes" id="UP000324222">
    <property type="component" value="Unassembled WGS sequence"/>
</dbReference>
<protein>
    <submittedName>
        <fullName evidence="1">Uncharacterized protein</fullName>
    </submittedName>
</protein>
<reference evidence="1 2" key="1">
    <citation type="submission" date="2019-05" db="EMBL/GenBank/DDBJ databases">
        <title>Another draft genome of Portunus trituberculatus and its Hox gene families provides insights of decapod evolution.</title>
        <authorList>
            <person name="Jeong J.-H."/>
            <person name="Song I."/>
            <person name="Kim S."/>
            <person name="Choi T."/>
            <person name="Kim D."/>
            <person name="Ryu S."/>
            <person name="Kim W."/>
        </authorList>
    </citation>
    <scope>NUCLEOTIDE SEQUENCE [LARGE SCALE GENOMIC DNA]</scope>
    <source>
        <tissue evidence="1">Muscle</tissue>
    </source>
</reference>
<dbReference type="EMBL" id="VSRR010055458">
    <property type="protein sequence ID" value="MPC80937.1"/>
    <property type="molecule type" value="Genomic_DNA"/>
</dbReference>
<gene>
    <name evidence="1" type="ORF">E2C01_075535</name>
</gene>
<comment type="caution">
    <text evidence="1">The sequence shown here is derived from an EMBL/GenBank/DDBJ whole genome shotgun (WGS) entry which is preliminary data.</text>
</comment>
<organism evidence="1 2">
    <name type="scientific">Portunus trituberculatus</name>
    <name type="common">Swimming crab</name>
    <name type="synonym">Neptunus trituberculatus</name>
    <dbReference type="NCBI Taxonomy" id="210409"/>
    <lineage>
        <taxon>Eukaryota</taxon>
        <taxon>Metazoa</taxon>
        <taxon>Ecdysozoa</taxon>
        <taxon>Arthropoda</taxon>
        <taxon>Crustacea</taxon>
        <taxon>Multicrustacea</taxon>
        <taxon>Malacostraca</taxon>
        <taxon>Eumalacostraca</taxon>
        <taxon>Eucarida</taxon>
        <taxon>Decapoda</taxon>
        <taxon>Pleocyemata</taxon>
        <taxon>Brachyura</taxon>
        <taxon>Eubrachyura</taxon>
        <taxon>Portunoidea</taxon>
        <taxon>Portunidae</taxon>
        <taxon>Portuninae</taxon>
        <taxon>Portunus</taxon>
    </lineage>
</organism>
<keyword evidence="2" id="KW-1185">Reference proteome</keyword>
<evidence type="ECO:0000313" key="2">
    <source>
        <dbReference type="Proteomes" id="UP000324222"/>
    </source>
</evidence>
<evidence type="ECO:0000313" key="1">
    <source>
        <dbReference type="EMBL" id="MPC80937.1"/>
    </source>
</evidence>
<name>A0A5B7IHA8_PORTR</name>
<sequence length="76" mass="8039">MRLGTEGVKSSVLLPGGGGVVDKVVGVGSDRRPRMSFGDDMGPNMGTTINKIACATNGRKVEQRFPYTLQVCLQAL</sequence>
<accession>A0A5B7IHA8</accession>
<proteinExistence type="predicted"/>
<dbReference type="AlphaFoldDB" id="A0A5B7IHA8"/>